<proteinExistence type="predicted"/>
<evidence type="ECO:0000313" key="1">
    <source>
        <dbReference type="EMBL" id="MBA0674582.1"/>
    </source>
</evidence>
<dbReference type="AlphaFoldDB" id="A0A7J8WI57"/>
<organism evidence="1 2">
    <name type="scientific">Gossypium aridum</name>
    <name type="common">American cotton</name>
    <name type="synonym">Erioxylum aridum</name>
    <dbReference type="NCBI Taxonomy" id="34290"/>
    <lineage>
        <taxon>Eukaryota</taxon>
        <taxon>Viridiplantae</taxon>
        <taxon>Streptophyta</taxon>
        <taxon>Embryophyta</taxon>
        <taxon>Tracheophyta</taxon>
        <taxon>Spermatophyta</taxon>
        <taxon>Magnoliopsida</taxon>
        <taxon>eudicotyledons</taxon>
        <taxon>Gunneridae</taxon>
        <taxon>Pentapetalae</taxon>
        <taxon>rosids</taxon>
        <taxon>malvids</taxon>
        <taxon>Malvales</taxon>
        <taxon>Malvaceae</taxon>
        <taxon>Malvoideae</taxon>
        <taxon>Gossypium</taxon>
    </lineage>
</organism>
<protein>
    <submittedName>
        <fullName evidence="1">Uncharacterized protein</fullName>
    </submittedName>
</protein>
<name>A0A7J8WI57_GOSAI</name>
<dbReference type="Proteomes" id="UP000593577">
    <property type="component" value="Unassembled WGS sequence"/>
</dbReference>
<accession>A0A7J8WI57</accession>
<evidence type="ECO:0000313" key="2">
    <source>
        <dbReference type="Proteomes" id="UP000593577"/>
    </source>
</evidence>
<comment type="caution">
    <text evidence="1">The sequence shown here is derived from an EMBL/GenBank/DDBJ whole genome shotgun (WGS) entry which is preliminary data.</text>
</comment>
<keyword evidence="2" id="KW-1185">Reference proteome</keyword>
<dbReference type="EMBL" id="JABFAA010000001">
    <property type="protein sequence ID" value="MBA0674582.1"/>
    <property type="molecule type" value="Genomic_DNA"/>
</dbReference>
<reference evidence="1 2" key="1">
    <citation type="journal article" date="2019" name="Genome Biol. Evol.">
        <title>Insights into the evolution of the New World diploid cottons (Gossypium, subgenus Houzingenia) based on genome sequencing.</title>
        <authorList>
            <person name="Grover C.E."/>
            <person name="Arick M.A. 2nd"/>
            <person name="Thrash A."/>
            <person name="Conover J.L."/>
            <person name="Sanders W.S."/>
            <person name="Peterson D.G."/>
            <person name="Frelichowski J.E."/>
            <person name="Scheffler J.A."/>
            <person name="Scheffler B.E."/>
            <person name="Wendel J.F."/>
        </authorList>
    </citation>
    <scope>NUCLEOTIDE SEQUENCE [LARGE SCALE GENOMIC DNA]</scope>
    <source>
        <strain evidence="1">185</strain>
        <tissue evidence="1">Leaf</tissue>
    </source>
</reference>
<sequence length="27" mass="3052">MSTNEMTKVCDDITTSLMEASRQHHVS</sequence>
<gene>
    <name evidence="1" type="ORF">Goari_016169</name>
</gene>